<comment type="caution">
    <text evidence="2">The sequence shown here is derived from an EMBL/GenBank/DDBJ whole genome shotgun (WGS) entry which is preliminary data.</text>
</comment>
<dbReference type="Gene3D" id="3.30.450.20">
    <property type="entry name" value="PAS domain"/>
    <property type="match status" value="1"/>
</dbReference>
<proteinExistence type="predicted"/>
<reference evidence="2 3" key="2">
    <citation type="submission" date="2020-03" db="EMBL/GenBank/DDBJ databases">
        <title>Roseomonas stagni sp. nov., isolated from pond water in Japan.</title>
        <authorList>
            <person name="Furuhata K."/>
            <person name="Miyamoto H."/>
            <person name="Goto K."/>
        </authorList>
    </citation>
    <scope>NUCLEOTIDE SEQUENCE [LARGE SCALE GENOMIC DNA]</scope>
    <source>
        <strain evidence="2 3">PeD5</strain>
    </source>
</reference>
<dbReference type="PROSITE" id="PS50112">
    <property type="entry name" value="PAS"/>
    <property type="match status" value="1"/>
</dbReference>
<sequence length="137" mass="15114">MSDAIDTTAGAAPTDASPTAFDPDLFDWLETAAPAAIDALPFGVITLSADGRVVHYGATESRLSGLSQDRVLGRDFFDTVAPCMNNFMVAHRYATEPDLDAVVDYVLTLRMAPRKVKLRLLRRADRPRMYLAIERRV</sequence>
<protein>
    <submittedName>
        <fullName evidence="2">PAS domain-containing protein</fullName>
    </submittedName>
</protein>
<evidence type="ECO:0000313" key="3">
    <source>
        <dbReference type="Proteomes" id="UP000475385"/>
    </source>
</evidence>
<dbReference type="SUPFAM" id="SSF55785">
    <property type="entry name" value="PYP-like sensor domain (PAS domain)"/>
    <property type="match status" value="1"/>
</dbReference>
<dbReference type="Proteomes" id="UP000475385">
    <property type="component" value="Unassembled WGS sequence"/>
</dbReference>
<dbReference type="InterPro" id="IPR035965">
    <property type="entry name" value="PAS-like_dom_sf"/>
</dbReference>
<organism evidence="2 3">
    <name type="scientific">Falsiroseomonas algicola</name>
    <dbReference type="NCBI Taxonomy" id="2716930"/>
    <lineage>
        <taxon>Bacteria</taxon>
        <taxon>Pseudomonadati</taxon>
        <taxon>Pseudomonadota</taxon>
        <taxon>Alphaproteobacteria</taxon>
        <taxon>Acetobacterales</taxon>
        <taxon>Roseomonadaceae</taxon>
        <taxon>Falsiroseomonas</taxon>
    </lineage>
</organism>
<dbReference type="EMBL" id="JAAIKB010000012">
    <property type="protein sequence ID" value="NGM22959.1"/>
    <property type="molecule type" value="Genomic_DNA"/>
</dbReference>
<dbReference type="InterPro" id="IPR013767">
    <property type="entry name" value="PAS_fold"/>
</dbReference>
<accession>A0A6M1LSJ0</accession>
<dbReference type="GO" id="GO:0006355">
    <property type="term" value="P:regulation of DNA-templated transcription"/>
    <property type="evidence" value="ECO:0007669"/>
    <property type="project" value="InterPro"/>
</dbReference>
<dbReference type="RefSeq" id="WP_164696881.1">
    <property type="nucleotide sequence ID" value="NZ_JAAIKB010000012.1"/>
</dbReference>
<evidence type="ECO:0000313" key="2">
    <source>
        <dbReference type="EMBL" id="NGM22959.1"/>
    </source>
</evidence>
<dbReference type="InterPro" id="IPR000014">
    <property type="entry name" value="PAS"/>
</dbReference>
<reference evidence="2 3" key="1">
    <citation type="submission" date="2020-02" db="EMBL/GenBank/DDBJ databases">
        <authorList>
            <person name="Kim H.M."/>
            <person name="Jeon C.O."/>
        </authorList>
    </citation>
    <scope>NUCLEOTIDE SEQUENCE [LARGE SCALE GENOMIC DNA]</scope>
    <source>
        <strain evidence="2 3">PeD5</strain>
    </source>
</reference>
<dbReference type="AlphaFoldDB" id="A0A6M1LSJ0"/>
<dbReference type="CDD" id="cd00130">
    <property type="entry name" value="PAS"/>
    <property type="match status" value="1"/>
</dbReference>
<evidence type="ECO:0000259" key="1">
    <source>
        <dbReference type="PROSITE" id="PS50112"/>
    </source>
</evidence>
<name>A0A6M1LSJ0_9PROT</name>
<dbReference type="Pfam" id="PF00989">
    <property type="entry name" value="PAS"/>
    <property type="match status" value="1"/>
</dbReference>
<keyword evidence="3" id="KW-1185">Reference proteome</keyword>
<feature type="domain" description="PAS" evidence="1">
    <location>
        <begin position="29"/>
        <end position="82"/>
    </location>
</feature>
<gene>
    <name evidence="2" type="ORF">G3576_23305</name>
</gene>